<accession>A0A1B0C2E3</accession>
<keyword evidence="3" id="KW-1185">Reference proteome</keyword>
<reference evidence="2" key="2">
    <citation type="submission" date="2020-05" db="UniProtKB">
        <authorList>
            <consortium name="EnsemblMetazoa"/>
        </authorList>
    </citation>
    <scope>IDENTIFICATION</scope>
    <source>
        <strain evidence="2">IAEA</strain>
    </source>
</reference>
<sequence length="165" mass="18391">MGKLANHSSWIYGLKTLRIRCKHTYNLESEARLLSTVLCTCDDSADDDRLEMHRTTFGISIDIIIDDFIAAQRFVKLVYAFCLRVQVSLMGKVPNLVLSKAEDGKSKAAVIRRLIINSIRAKEKTSYLELITCRVKRPLILSLGAAATPLPVVISLLPLLPPLLV</sequence>
<name>A0A1B0C2E3_9MUSC</name>
<dbReference type="EnsemblMetazoa" id="GPPI047311-RA">
    <property type="protein sequence ID" value="GPPI047311-PA"/>
    <property type="gene ID" value="GPPI047311"/>
</dbReference>
<evidence type="ECO:0000313" key="2">
    <source>
        <dbReference type="EnsemblMetazoa" id="GPPI047311-PA"/>
    </source>
</evidence>
<reference evidence="3" key="1">
    <citation type="submission" date="2015-01" db="EMBL/GenBank/DDBJ databases">
        <authorList>
            <person name="Aksoy S."/>
            <person name="Warren W."/>
            <person name="Wilson R.K."/>
        </authorList>
    </citation>
    <scope>NUCLEOTIDE SEQUENCE [LARGE SCALE GENOMIC DNA]</scope>
    <source>
        <strain evidence="3">IAEA</strain>
    </source>
</reference>
<proteinExistence type="predicted"/>
<dbReference type="AlphaFoldDB" id="A0A1B0C2E3"/>
<evidence type="ECO:0000256" key="1">
    <source>
        <dbReference type="SAM" id="Phobius"/>
    </source>
</evidence>
<dbReference type="EMBL" id="JXJN01024515">
    <property type="status" value="NOT_ANNOTATED_CDS"/>
    <property type="molecule type" value="Genomic_DNA"/>
</dbReference>
<feature type="transmembrane region" description="Helical" evidence="1">
    <location>
        <begin position="139"/>
        <end position="160"/>
    </location>
</feature>
<dbReference type="VEuPathDB" id="VectorBase:GPPI047311"/>
<dbReference type="Proteomes" id="UP000092460">
    <property type="component" value="Unassembled WGS sequence"/>
</dbReference>
<keyword evidence="1" id="KW-0472">Membrane</keyword>
<protein>
    <submittedName>
        <fullName evidence="2">Uncharacterized protein</fullName>
    </submittedName>
</protein>
<keyword evidence="1" id="KW-0812">Transmembrane</keyword>
<evidence type="ECO:0000313" key="3">
    <source>
        <dbReference type="Proteomes" id="UP000092460"/>
    </source>
</evidence>
<keyword evidence="1" id="KW-1133">Transmembrane helix</keyword>
<organism evidence="2 3">
    <name type="scientific">Glossina palpalis gambiensis</name>
    <dbReference type="NCBI Taxonomy" id="67801"/>
    <lineage>
        <taxon>Eukaryota</taxon>
        <taxon>Metazoa</taxon>
        <taxon>Ecdysozoa</taxon>
        <taxon>Arthropoda</taxon>
        <taxon>Hexapoda</taxon>
        <taxon>Insecta</taxon>
        <taxon>Pterygota</taxon>
        <taxon>Neoptera</taxon>
        <taxon>Endopterygota</taxon>
        <taxon>Diptera</taxon>
        <taxon>Brachycera</taxon>
        <taxon>Muscomorpha</taxon>
        <taxon>Hippoboscoidea</taxon>
        <taxon>Glossinidae</taxon>
        <taxon>Glossina</taxon>
    </lineage>
</organism>